<feature type="compositionally biased region" description="Basic and acidic residues" evidence="1">
    <location>
        <begin position="171"/>
        <end position="186"/>
    </location>
</feature>
<reference evidence="2" key="1">
    <citation type="submission" date="2015-04" db="EMBL/GenBank/DDBJ databases">
        <title>The genome sequence of the plant pathogenic Rhizarian Plasmodiophora brassicae reveals insights in its biotrophic life cycle and the origin of chitin synthesis.</title>
        <authorList>
            <person name="Schwelm A."/>
            <person name="Fogelqvist J."/>
            <person name="Knaust A."/>
            <person name="Julke S."/>
            <person name="Lilja T."/>
            <person name="Dhandapani V."/>
            <person name="Bonilla-Rosso G."/>
            <person name="Karlsson M."/>
            <person name="Shevchenko A."/>
            <person name="Choi S.R."/>
            <person name="Kim H.G."/>
            <person name="Park J.Y."/>
            <person name="Lim Y.P."/>
            <person name="Ludwig-Muller J."/>
            <person name="Dixelius C."/>
        </authorList>
    </citation>
    <scope>NUCLEOTIDE SEQUENCE</scope>
    <source>
        <tissue evidence="2">Potato root galls</tissue>
    </source>
</reference>
<dbReference type="AlphaFoldDB" id="A0A0H5QLP8"/>
<sequence>HQSVSAYDVPMDENNLDIAIVFIDGSVVTPVTSIPVTTSTQSSPQSYSASASSPIPAPLKEKYSRSLEVENYGPNNGGTSSQILEPAQKPLESTHHGNEAIDFGSAANNRGPVPRPLESTHQALPTNGISSDPYKLPESGSGAKFNREQEYGTASTLTDSKLKSNAAEYGSKFHDSPQRKESETKQKQTTYVGSSPGKASTPLAEPKFTKKPDSYATEAPWTVADDSKYERPNPAATNVTTATKNYIPSSQFRSGAYQSGQPEASMTAPTWASLPLIMTILLLLASD</sequence>
<feature type="non-terminal residue" evidence="2">
    <location>
        <position position="1"/>
    </location>
</feature>
<feature type="region of interest" description="Disordered" evidence="1">
    <location>
        <begin position="91"/>
        <end position="213"/>
    </location>
</feature>
<dbReference type="EMBL" id="HACM01002085">
    <property type="protein sequence ID" value="CRZ02527.1"/>
    <property type="molecule type" value="Transcribed_RNA"/>
</dbReference>
<evidence type="ECO:0000313" key="2">
    <source>
        <dbReference type="EMBL" id="CRZ02527.1"/>
    </source>
</evidence>
<evidence type="ECO:0000256" key="1">
    <source>
        <dbReference type="SAM" id="MobiDB-lite"/>
    </source>
</evidence>
<feature type="compositionally biased region" description="Polar residues" evidence="1">
    <location>
        <begin position="119"/>
        <end position="130"/>
    </location>
</feature>
<protein>
    <submittedName>
        <fullName evidence="2">Uncharacterized protein</fullName>
    </submittedName>
</protein>
<feature type="region of interest" description="Disordered" evidence="1">
    <location>
        <begin position="36"/>
        <end position="57"/>
    </location>
</feature>
<accession>A0A0H5QLP8</accession>
<proteinExistence type="predicted"/>
<organism evidence="2">
    <name type="scientific">Spongospora subterranea</name>
    <dbReference type="NCBI Taxonomy" id="70186"/>
    <lineage>
        <taxon>Eukaryota</taxon>
        <taxon>Sar</taxon>
        <taxon>Rhizaria</taxon>
        <taxon>Endomyxa</taxon>
        <taxon>Phytomyxea</taxon>
        <taxon>Plasmodiophorida</taxon>
        <taxon>Plasmodiophoridae</taxon>
        <taxon>Spongospora</taxon>
    </lineage>
</organism>
<name>A0A0H5QLP8_9EUKA</name>
<feature type="compositionally biased region" description="Low complexity" evidence="1">
    <location>
        <begin position="36"/>
        <end position="54"/>
    </location>
</feature>